<organism evidence="2 3">
    <name type="scientific">Kribbella koreensis</name>
    <dbReference type="NCBI Taxonomy" id="57909"/>
    <lineage>
        <taxon>Bacteria</taxon>
        <taxon>Bacillati</taxon>
        <taxon>Actinomycetota</taxon>
        <taxon>Actinomycetes</taxon>
        <taxon>Propionibacteriales</taxon>
        <taxon>Kribbellaceae</taxon>
        <taxon>Kribbella</taxon>
    </lineage>
</organism>
<dbReference type="InterPro" id="IPR018657">
    <property type="entry name" value="LarA-like_N"/>
</dbReference>
<keyword evidence="3" id="KW-1185">Reference proteome</keyword>
<dbReference type="EMBL" id="BAAAHK010000011">
    <property type="protein sequence ID" value="GAA0947692.1"/>
    <property type="molecule type" value="Genomic_DNA"/>
</dbReference>
<accession>A0ABP4BEX4</accession>
<gene>
    <name evidence="2" type="ORF">GCM10009554_44630</name>
</gene>
<dbReference type="InterPro" id="IPR043166">
    <property type="entry name" value="LarA-like_C"/>
</dbReference>
<dbReference type="PANTHER" id="PTHR33171:SF17">
    <property type="entry name" value="LARA-LIKE N-TERMINAL DOMAIN-CONTAINING PROTEIN"/>
    <property type="match status" value="1"/>
</dbReference>
<comment type="caution">
    <text evidence="2">The sequence shown here is derived from an EMBL/GenBank/DDBJ whole genome shotgun (WGS) entry which is preliminary data.</text>
</comment>
<dbReference type="Gene3D" id="3.90.226.30">
    <property type="match status" value="1"/>
</dbReference>
<sequence>MTVTDAQTAAVLGGPGQVLSDADVTAFIHEQLAGAGLDGRSVCVIVPDATRSCPLPLLLGAVHSALTGKVSRLTVLVALGTHAEMSSDELRAHLGGEYDVLNHEWWKEETFADLGTISADRIGEISGGLLQEEVRVRLNRAVVEHDVALVVGPVFPHEVVGFSGGNKYFFPGVAGQEVIDLSHWLGALITSAGIIGTPGITPVRALIDEAAALIPAGKLAISVVAQSGTNGLHAVAFGDTASSWQAAAAVSAQTHVRYLDKPVRRVVSLMPSRYQDIWTAAKGFYKVEPIVADGGEVILHAPHVTQLAAMHPEIEQIGYHCRDYFLGQWDSFRSMHWGVLAHSTHLRGAGTWDPVDGERCRVDVTLATGIPEEVVRRANLGYLDPAGFELAQYENDPDTLVIPNAGEILHRLR</sequence>
<protein>
    <submittedName>
        <fullName evidence="2">Lactate racemase domain-containing protein</fullName>
    </submittedName>
</protein>
<evidence type="ECO:0000313" key="3">
    <source>
        <dbReference type="Proteomes" id="UP001500542"/>
    </source>
</evidence>
<proteinExistence type="predicted"/>
<dbReference type="InterPro" id="IPR048068">
    <property type="entry name" value="LarA-like"/>
</dbReference>
<dbReference type="PANTHER" id="PTHR33171">
    <property type="entry name" value="LAR_N DOMAIN-CONTAINING PROTEIN"/>
    <property type="match status" value="1"/>
</dbReference>
<reference evidence="3" key="1">
    <citation type="journal article" date="2019" name="Int. J. Syst. Evol. Microbiol.">
        <title>The Global Catalogue of Microorganisms (GCM) 10K type strain sequencing project: providing services to taxonomists for standard genome sequencing and annotation.</title>
        <authorList>
            <consortium name="The Broad Institute Genomics Platform"/>
            <consortium name="The Broad Institute Genome Sequencing Center for Infectious Disease"/>
            <person name="Wu L."/>
            <person name="Ma J."/>
        </authorList>
    </citation>
    <scope>NUCLEOTIDE SEQUENCE [LARGE SCALE GENOMIC DNA]</scope>
    <source>
        <strain evidence="3">JCM 10977</strain>
    </source>
</reference>
<name>A0ABP4BEX4_9ACTN</name>
<dbReference type="Pfam" id="PF09861">
    <property type="entry name" value="Lar_N"/>
    <property type="match status" value="1"/>
</dbReference>
<dbReference type="Proteomes" id="UP001500542">
    <property type="component" value="Unassembled WGS sequence"/>
</dbReference>
<dbReference type="Gene3D" id="3.40.50.11440">
    <property type="match status" value="1"/>
</dbReference>
<evidence type="ECO:0000259" key="1">
    <source>
        <dbReference type="Pfam" id="PF09861"/>
    </source>
</evidence>
<dbReference type="RefSeq" id="WP_343973261.1">
    <property type="nucleotide sequence ID" value="NZ_BAAAHK010000011.1"/>
</dbReference>
<feature type="domain" description="LarA-like N-terminal" evidence="1">
    <location>
        <begin position="38"/>
        <end position="185"/>
    </location>
</feature>
<evidence type="ECO:0000313" key="2">
    <source>
        <dbReference type="EMBL" id="GAA0947692.1"/>
    </source>
</evidence>